<dbReference type="AlphaFoldDB" id="A0A3N5CVC0"/>
<keyword evidence="3" id="KW-1185">Reference proteome</keyword>
<organism evidence="2 3">
    <name type="scientific">Aurantiacibacter spongiae</name>
    <dbReference type="NCBI Taxonomy" id="2488860"/>
    <lineage>
        <taxon>Bacteria</taxon>
        <taxon>Pseudomonadati</taxon>
        <taxon>Pseudomonadota</taxon>
        <taxon>Alphaproteobacteria</taxon>
        <taxon>Sphingomonadales</taxon>
        <taxon>Erythrobacteraceae</taxon>
        <taxon>Aurantiacibacter</taxon>
    </lineage>
</organism>
<evidence type="ECO:0000313" key="3">
    <source>
        <dbReference type="Proteomes" id="UP000275232"/>
    </source>
</evidence>
<protein>
    <submittedName>
        <fullName evidence="2">DUF2497 domain-containing protein</fullName>
    </submittedName>
</protein>
<evidence type="ECO:0000313" key="2">
    <source>
        <dbReference type="EMBL" id="RPF71410.1"/>
    </source>
</evidence>
<reference evidence="2 3" key="1">
    <citation type="submission" date="2018-11" db="EMBL/GenBank/DDBJ databases">
        <title>Erythrobacter spongiae sp. nov., isolated from a marine sponge.</title>
        <authorList>
            <person name="Zhuang L."/>
            <person name="Luo L."/>
        </authorList>
    </citation>
    <scope>NUCLEOTIDE SEQUENCE [LARGE SCALE GENOMIC DNA]</scope>
    <source>
        <strain evidence="2 3">HN-E23</strain>
    </source>
</reference>
<gene>
    <name evidence="2" type="ORF">EG799_07125</name>
</gene>
<dbReference type="Pfam" id="PF10691">
    <property type="entry name" value="DUF2497"/>
    <property type="match status" value="1"/>
</dbReference>
<dbReference type="InterPro" id="IPR019632">
    <property type="entry name" value="DUF2497"/>
</dbReference>
<feature type="region of interest" description="Disordered" evidence="1">
    <location>
        <begin position="19"/>
        <end position="117"/>
    </location>
</feature>
<feature type="compositionally biased region" description="Acidic residues" evidence="1">
    <location>
        <begin position="56"/>
        <end position="66"/>
    </location>
</feature>
<name>A0A3N5CVC0_9SPHN</name>
<feature type="compositionally biased region" description="Acidic residues" evidence="1">
    <location>
        <begin position="99"/>
        <end position="116"/>
    </location>
</feature>
<dbReference type="EMBL" id="RPFZ01000001">
    <property type="protein sequence ID" value="RPF71410.1"/>
    <property type="molecule type" value="Genomic_DNA"/>
</dbReference>
<sequence length="192" mass="20859">MRQEGEPSVEEILDSIKKVIQRDNREAAQRERLRRETDGMDAADTDGDGAASPEPVDAEEADEILDLGELGSPLTGDDIAFADTADDAAGADEAYVLSEMDDGGADDDDDREEEPLTTDRAAEAMRQSLAALAMLADPPAKPQIVRSGETSLEGLVREMLRPMLAQWLDANLPEIVERQVRAEIARIAGKKR</sequence>
<accession>A0A3N5CVC0</accession>
<feature type="compositionally biased region" description="Basic and acidic residues" evidence="1">
    <location>
        <begin position="19"/>
        <end position="38"/>
    </location>
</feature>
<evidence type="ECO:0000256" key="1">
    <source>
        <dbReference type="SAM" id="MobiDB-lite"/>
    </source>
</evidence>
<dbReference type="Proteomes" id="UP000275232">
    <property type="component" value="Unassembled WGS sequence"/>
</dbReference>
<proteinExistence type="predicted"/>
<comment type="caution">
    <text evidence="2">The sequence shown here is derived from an EMBL/GenBank/DDBJ whole genome shotgun (WGS) entry which is preliminary data.</text>
</comment>
<dbReference type="OrthoDB" id="7189469at2"/>
<dbReference type="RefSeq" id="WP_123879834.1">
    <property type="nucleotide sequence ID" value="NZ_RPFZ01000001.1"/>
</dbReference>